<comment type="caution">
    <text evidence="1">The sequence shown here is derived from an EMBL/GenBank/DDBJ whole genome shotgun (WGS) entry which is preliminary data.</text>
</comment>
<gene>
    <name evidence="1" type="ORF">I4F81_010552</name>
</gene>
<proteinExistence type="predicted"/>
<reference evidence="1" key="1">
    <citation type="submission" date="2019-11" db="EMBL/GenBank/DDBJ databases">
        <title>Nori genome reveals adaptations in red seaweeds to the harsh intertidal environment.</title>
        <authorList>
            <person name="Wang D."/>
            <person name="Mao Y."/>
        </authorList>
    </citation>
    <scope>NUCLEOTIDE SEQUENCE</scope>
    <source>
        <tissue evidence="1">Gametophyte</tissue>
    </source>
</reference>
<name>A0ACC3CE48_PYRYE</name>
<keyword evidence="2" id="KW-1185">Reference proteome</keyword>
<accession>A0ACC3CE48</accession>
<evidence type="ECO:0000313" key="1">
    <source>
        <dbReference type="EMBL" id="KAK1868056.1"/>
    </source>
</evidence>
<organism evidence="1 2">
    <name type="scientific">Pyropia yezoensis</name>
    <name type="common">Susabi-nori</name>
    <name type="synonym">Porphyra yezoensis</name>
    <dbReference type="NCBI Taxonomy" id="2788"/>
    <lineage>
        <taxon>Eukaryota</taxon>
        <taxon>Rhodophyta</taxon>
        <taxon>Bangiophyceae</taxon>
        <taxon>Bangiales</taxon>
        <taxon>Bangiaceae</taxon>
        <taxon>Pyropia</taxon>
    </lineage>
</organism>
<dbReference type="EMBL" id="CM020620">
    <property type="protein sequence ID" value="KAK1868056.1"/>
    <property type="molecule type" value="Genomic_DNA"/>
</dbReference>
<protein>
    <submittedName>
        <fullName evidence="1">Uncharacterized protein</fullName>
    </submittedName>
</protein>
<evidence type="ECO:0000313" key="2">
    <source>
        <dbReference type="Proteomes" id="UP000798662"/>
    </source>
</evidence>
<dbReference type="Proteomes" id="UP000798662">
    <property type="component" value="Chromosome 3"/>
</dbReference>
<sequence length="681" mass="70850">MTCGSCGDDAVALRSPAPLASVRTAFAPVLLHPAAAAIRPTTSAASLPPRAARVVDPHRRRRRCAVTVAEDLRARRSPFPAAVATSPRVPLMRSPLGVDSGSGCRTAALTASTASPGGHRVSSSSRSSSVRRRVAPRAGQPAGAVAAATAAPARTLASLSDLTAALSGLLHVEHLRAAPATVKDAPLGHLGAATHVAVVFGKRLRNGRVSVEYAKRLATLAKALACGSLSPDVLCFTGAARPEPGLPVPPPSVVSIPDKGAGGVMPLSEAAAGYLYFRGLCEELSVDMSAFDVILDESSSAAVTCTRDNLSGVLSEMARRHGHGASSRCHLTLVSSDYHLIRLQDEHRLSPSASALSPLEVSGATWTYLFAAYPFCVSRDATTAALGRITVLASDLSVVLSNLDAVLSHRRFMAPENVHRLSDTLLRLRELSHATMAIGRRGRRAETLDAVVMSLRSVQNYLAPLRTPGASPSRRHMSEARELLAEAIGRLRSELDPDMSLDAATARQMLAEARAAVDVASPSTTESPCGSLDGATRSLPPGQMGINVEESHLPSSLTARVIDCEMQHGRRVALPSSELFSRSLGGIATAAAAAAARLPLPTVPSPAVGSPRTMAGAGRPAMTSHRSSLAPPVAEVARTRAKTTRKTAVPRKPRVRRTVTAGGRRKVAVPGGESSGTGTVS</sequence>